<protein>
    <recommendedName>
        <fullName evidence="2">ABC-type transport auxiliary lipoprotein component domain-containing protein</fullName>
    </recommendedName>
</protein>
<dbReference type="Gene3D" id="3.40.50.10610">
    <property type="entry name" value="ABC-type transport auxiliary lipoprotein component"/>
    <property type="match status" value="1"/>
</dbReference>
<accession>A0A1S7LM89</accession>
<evidence type="ECO:0000313" key="3">
    <source>
        <dbReference type="EMBL" id="CRH07279.1"/>
    </source>
</evidence>
<dbReference type="PROSITE" id="PS51257">
    <property type="entry name" value="PROKAR_LIPOPROTEIN"/>
    <property type="match status" value="1"/>
</dbReference>
<dbReference type="EMBL" id="LO017727">
    <property type="protein sequence ID" value="CRH07279.1"/>
    <property type="molecule type" value="Genomic_DNA"/>
</dbReference>
<gene>
    <name evidence="3" type="ORF">MAGMO_3138</name>
</gene>
<dbReference type="AlphaFoldDB" id="A0A1S7LM89"/>
<feature type="chain" id="PRO_5010570592" description="ABC-type transport auxiliary lipoprotein component domain-containing protein" evidence="1">
    <location>
        <begin position="20"/>
        <end position="203"/>
    </location>
</feature>
<feature type="signal peptide" evidence="1">
    <location>
        <begin position="1"/>
        <end position="19"/>
    </location>
</feature>
<keyword evidence="1" id="KW-0732">Signal</keyword>
<feature type="domain" description="ABC-type transport auxiliary lipoprotein component" evidence="2">
    <location>
        <begin position="50"/>
        <end position="193"/>
    </location>
</feature>
<proteinExistence type="predicted"/>
<dbReference type="Pfam" id="PF03886">
    <property type="entry name" value="ABC_trans_aux"/>
    <property type="match status" value="1"/>
</dbReference>
<evidence type="ECO:0000259" key="2">
    <source>
        <dbReference type="Pfam" id="PF03886"/>
    </source>
</evidence>
<name>A0A1S7LM89_MAGMO</name>
<dbReference type="InterPro" id="IPR005586">
    <property type="entry name" value="ABC_trans_aux"/>
</dbReference>
<sequence length="203" mass="22631">MIRATLPALGLLLLSACTTNPLPLVPTESSRVHEQLPLLHPLASPLGDPQPDGPTLTLRPVQLPHYLKRMEMVERTPDGAIKLYPIPTWSEPLDKGVSRVLMLNLAYLLKSSRVVLDDRYRRVKQSCILTTELFQLDADRERLRLEGRWQVTQRKVEGVRQSGWFTHTEPLGSGPRSSVVAQAMSRALLAMAKAQQASLKGCP</sequence>
<evidence type="ECO:0000256" key="1">
    <source>
        <dbReference type="SAM" id="SignalP"/>
    </source>
</evidence>
<dbReference type="SUPFAM" id="SSF159594">
    <property type="entry name" value="XCC0632-like"/>
    <property type="match status" value="1"/>
</dbReference>
<organism evidence="3">
    <name type="scientific">Magnetococcus massalia (strain MO-1)</name>
    <dbReference type="NCBI Taxonomy" id="451514"/>
    <lineage>
        <taxon>Bacteria</taxon>
        <taxon>Pseudomonadati</taxon>
        <taxon>Pseudomonadota</taxon>
        <taxon>Magnetococcia</taxon>
        <taxon>Magnetococcales</taxon>
        <taxon>Magnetococcaceae</taxon>
        <taxon>Magnetococcus</taxon>
    </lineage>
</organism>
<reference evidence="3" key="1">
    <citation type="submission" date="2015-04" db="EMBL/GenBank/DDBJ databases">
        <authorList>
            <person name="Syromyatnikov M.Y."/>
            <person name="Popov V.N."/>
        </authorList>
    </citation>
    <scope>NUCLEOTIDE SEQUENCE</scope>
    <source>
        <strain evidence="3">MO-1</strain>
    </source>
</reference>